<feature type="transmembrane region" description="Helical" evidence="11">
    <location>
        <begin position="140"/>
        <end position="161"/>
    </location>
</feature>
<accession>A0A840DP16</accession>
<dbReference type="PANTHER" id="PTHR33695:SF1">
    <property type="entry name" value="LIPOPROTEIN SIGNAL PEPTIDASE"/>
    <property type="match status" value="1"/>
</dbReference>
<evidence type="ECO:0000256" key="4">
    <source>
        <dbReference type="ARBA" id="ARBA00022692"/>
    </source>
</evidence>
<dbReference type="Proteomes" id="UP000571183">
    <property type="component" value="Unassembled WGS sequence"/>
</dbReference>
<evidence type="ECO:0000256" key="7">
    <source>
        <dbReference type="ARBA" id="ARBA00022989"/>
    </source>
</evidence>
<evidence type="ECO:0000256" key="3">
    <source>
        <dbReference type="ARBA" id="ARBA00022670"/>
    </source>
</evidence>
<evidence type="ECO:0000256" key="5">
    <source>
        <dbReference type="ARBA" id="ARBA00022750"/>
    </source>
</evidence>
<dbReference type="PANTHER" id="PTHR33695">
    <property type="entry name" value="LIPOPROTEIN SIGNAL PEPTIDASE"/>
    <property type="match status" value="1"/>
</dbReference>
<dbReference type="RefSeq" id="WP_183304406.1">
    <property type="nucleotide sequence ID" value="NZ_JACIFD010000005.1"/>
</dbReference>
<dbReference type="NCBIfam" id="TIGR00077">
    <property type="entry name" value="lspA"/>
    <property type="match status" value="1"/>
</dbReference>
<keyword evidence="8 11" id="KW-0472">Membrane</keyword>
<evidence type="ECO:0000313" key="13">
    <source>
        <dbReference type="Proteomes" id="UP000571183"/>
    </source>
</evidence>
<evidence type="ECO:0000256" key="2">
    <source>
        <dbReference type="ARBA" id="ARBA00022475"/>
    </source>
</evidence>
<dbReference type="EMBL" id="JACIFD010000005">
    <property type="protein sequence ID" value="MBB4071289.1"/>
    <property type="molecule type" value="Genomic_DNA"/>
</dbReference>
<feature type="transmembrane region" description="Helical" evidence="11">
    <location>
        <begin position="98"/>
        <end position="114"/>
    </location>
</feature>
<keyword evidence="3 9" id="KW-0645">Protease</keyword>
<dbReference type="Pfam" id="PF01252">
    <property type="entry name" value="Peptidase_A8"/>
    <property type="match status" value="1"/>
</dbReference>
<evidence type="ECO:0000256" key="6">
    <source>
        <dbReference type="ARBA" id="ARBA00022801"/>
    </source>
</evidence>
<keyword evidence="7 11" id="KW-1133">Transmembrane helix</keyword>
<gene>
    <name evidence="12" type="ORF">F5897_000586</name>
</gene>
<keyword evidence="5 9" id="KW-0064">Aspartyl protease</keyword>
<feature type="transmembrane region" description="Helical" evidence="11">
    <location>
        <begin position="63"/>
        <end position="86"/>
    </location>
</feature>
<proteinExistence type="inferred from homology"/>
<dbReference type="PROSITE" id="PS00855">
    <property type="entry name" value="SPASE_II"/>
    <property type="match status" value="1"/>
</dbReference>
<dbReference type="GO" id="GO:0016020">
    <property type="term" value="C:membrane"/>
    <property type="evidence" value="ECO:0007669"/>
    <property type="project" value="InterPro"/>
</dbReference>
<reference evidence="12" key="1">
    <citation type="submission" date="2020-08" db="EMBL/GenBank/DDBJ databases">
        <title>Sequencing the genomes of 1000 actinobacteria strains.</title>
        <authorList>
            <person name="Klenk H.-P."/>
        </authorList>
    </citation>
    <scope>NUCLEOTIDE SEQUENCE [LARGE SCALE GENOMIC DNA]</scope>
    <source>
        <strain evidence="12">DSM 27064</strain>
    </source>
</reference>
<comment type="catalytic activity">
    <reaction evidence="9">
        <text>Release of signal peptides from bacterial membrane prolipoproteins. Hydrolyzes -Xaa-Yaa-Zaa-|-(S,diacylglyceryl)Cys-, in which Xaa is hydrophobic (preferably Leu), and Yaa (Ala or Ser) and Zaa (Gly or Ala) have small, neutral side chains.</text>
        <dbReference type="EC" id="3.4.23.36"/>
    </reaction>
</comment>
<comment type="function">
    <text evidence="9">This protein specifically catalyzes the removal of signal peptides from prolipoproteins.</text>
</comment>
<feature type="non-terminal residue" evidence="12">
    <location>
        <position position="176"/>
    </location>
</feature>
<dbReference type="GO" id="GO:0004190">
    <property type="term" value="F:aspartic-type endopeptidase activity"/>
    <property type="evidence" value="ECO:0007669"/>
    <property type="project" value="UniProtKB-KW"/>
</dbReference>
<evidence type="ECO:0000256" key="8">
    <source>
        <dbReference type="ARBA" id="ARBA00023136"/>
    </source>
</evidence>
<feature type="transmembrane region" description="Helical" evidence="11">
    <location>
        <begin position="12"/>
        <end position="28"/>
    </location>
</feature>
<dbReference type="HAMAP" id="MF_00161">
    <property type="entry name" value="LspA"/>
    <property type="match status" value="1"/>
</dbReference>
<name>A0A840DP16_9MICO</name>
<comment type="similarity">
    <text evidence="1 10">Belongs to the peptidase A8 family.</text>
</comment>
<evidence type="ECO:0000256" key="10">
    <source>
        <dbReference type="RuleBase" id="RU004181"/>
    </source>
</evidence>
<evidence type="ECO:0000313" key="12">
    <source>
        <dbReference type="EMBL" id="MBB4071289.1"/>
    </source>
</evidence>
<organism evidence="12 13">
    <name type="scientific">Canibacter oris</name>
    <dbReference type="NCBI Taxonomy" id="1365628"/>
    <lineage>
        <taxon>Bacteria</taxon>
        <taxon>Bacillati</taxon>
        <taxon>Actinomycetota</taxon>
        <taxon>Actinomycetes</taxon>
        <taxon>Micrococcales</taxon>
        <taxon>Microbacteriaceae</taxon>
        <taxon>Canibacter</taxon>
    </lineage>
</organism>
<keyword evidence="6 9" id="KW-0378">Hydrolase</keyword>
<dbReference type="AlphaFoldDB" id="A0A840DP16"/>
<comment type="caution">
    <text evidence="12">The sequence shown here is derived from an EMBL/GenBank/DDBJ whole genome shotgun (WGS) entry which is preliminary data.</text>
</comment>
<keyword evidence="2" id="KW-1003">Cell membrane</keyword>
<sequence length="176" mass="19280">MSSTNTMPQRRLAPLTVLAGVAVCWLIFDQLTKFWALEQLPERRNQEVIGEMLQWYLTYNPGAAFSLLANATWVFTLIAAAVVITVLVKARYVESKRWAVVIGLLLGGTTGNLVDRLFRAPGFAVGHVVDFIHTPWLVPAVYNVADIGLTLAVLGAIALLITNVPLRRVVTDPATP</sequence>
<protein>
    <recommendedName>
        <fullName evidence="9">Lipoprotein signal peptidase</fullName>
        <ecNumber evidence="9">3.4.23.36</ecNumber>
    </recommendedName>
</protein>
<evidence type="ECO:0000256" key="1">
    <source>
        <dbReference type="ARBA" id="ARBA00006139"/>
    </source>
</evidence>
<dbReference type="EC" id="3.4.23.36" evidence="9"/>
<evidence type="ECO:0000256" key="9">
    <source>
        <dbReference type="RuleBase" id="RU000594"/>
    </source>
</evidence>
<evidence type="ECO:0000256" key="11">
    <source>
        <dbReference type="SAM" id="Phobius"/>
    </source>
</evidence>
<keyword evidence="13" id="KW-1185">Reference proteome</keyword>
<keyword evidence="4 11" id="KW-0812">Transmembrane</keyword>
<dbReference type="InterPro" id="IPR001872">
    <property type="entry name" value="Peptidase_A8"/>
</dbReference>
<dbReference type="GO" id="GO:0006508">
    <property type="term" value="P:proteolysis"/>
    <property type="evidence" value="ECO:0007669"/>
    <property type="project" value="UniProtKB-KW"/>
</dbReference>
<dbReference type="PRINTS" id="PR00781">
    <property type="entry name" value="LIPOSIGPTASE"/>
</dbReference>